<keyword evidence="3" id="KW-1185">Reference proteome</keyword>
<sequence>MFLYTAIIIGLSAALFILCMCDLRQMLYQRDLVLSVIDLLMLLGIAVTVFTIQTSTLIKYLQNPSETIVQCLDEVDGHLYTLNIRQDPAQSLSLNCATGFGAAIVISIGYLLANVLRVKRPNALVFAFKTYGLFVVFLMHGLFLVFSYQILQRVRCMVKHLEKMINTTKRLQNAPNTATDY</sequence>
<evidence type="ECO:0000313" key="3">
    <source>
        <dbReference type="Proteomes" id="UP000075901"/>
    </source>
</evidence>
<keyword evidence="1" id="KW-0472">Membrane</keyword>
<dbReference type="VEuPathDB" id="VectorBase:AMAM009800"/>
<evidence type="ECO:0000256" key="1">
    <source>
        <dbReference type="SAM" id="Phobius"/>
    </source>
</evidence>
<evidence type="ECO:0000313" key="2">
    <source>
        <dbReference type="EnsemblMetazoa" id="AMAM009800-PA"/>
    </source>
</evidence>
<protein>
    <recommendedName>
        <fullName evidence="4">Gustatory receptor</fullName>
    </recommendedName>
</protein>
<feature type="transmembrane region" description="Helical" evidence="1">
    <location>
        <begin position="131"/>
        <end position="151"/>
    </location>
</feature>
<feature type="transmembrane region" description="Helical" evidence="1">
    <location>
        <begin position="31"/>
        <end position="52"/>
    </location>
</feature>
<organism evidence="2 3">
    <name type="scientific">Anopheles maculatus</name>
    <dbReference type="NCBI Taxonomy" id="74869"/>
    <lineage>
        <taxon>Eukaryota</taxon>
        <taxon>Metazoa</taxon>
        <taxon>Ecdysozoa</taxon>
        <taxon>Arthropoda</taxon>
        <taxon>Hexapoda</taxon>
        <taxon>Insecta</taxon>
        <taxon>Pterygota</taxon>
        <taxon>Neoptera</taxon>
        <taxon>Endopterygota</taxon>
        <taxon>Diptera</taxon>
        <taxon>Nematocera</taxon>
        <taxon>Culicoidea</taxon>
        <taxon>Culicidae</taxon>
        <taxon>Anophelinae</taxon>
        <taxon>Anopheles</taxon>
        <taxon>Anopheles maculatus group</taxon>
    </lineage>
</organism>
<dbReference type="EnsemblMetazoa" id="AMAM009800-RA">
    <property type="protein sequence ID" value="AMAM009800-PA"/>
    <property type="gene ID" value="AMAM009800"/>
</dbReference>
<keyword evidence="1" id="KW-0812">Transmembrane</keyword>
<name>A0A182SML9_9DIPT</name>
<dbReference type="AlphaFoldDB" id="A0A182SML9"/>
<dbReference type="Proteomes" id="UP000075901">
    <property type="component" value="Unassembled WGS sequence"/>
</dbReference>
<evidence type="ECO:0008006" key="4">
    <source>
        <dbReference type="Google" id="ProtNLM"/>
    </source>
</evidence>
<accession>A0A182SML9</accession>
<keyword evidence="1" id="KW-1133">Transmembrane helix</keyword>
<proteinExistence type="predicted"/>
<feature type="transmembrane region" description="Helical" evidence="1">
    <location>
        <begin position="92"/>
        <end position="111"/>
    </location>
</feature>
<reference evidence="3" key="1">
    <citation type="submission" date="2013-09" db="EMBL/GenBank/DDBJ databases">
        <title>The Genome Sequence of Anopheles maculatus species B.</title>
        <authorList>
            <consortium name="The Broad Institute Genomics Platform"/>
            <person name="Neafsey D.E."/>
            <person name="Besansky N."/>
            <person name="Howell P."/>
            <person name="Walton C."/>
            <person name="Young S.K."/>
            <person name="Zeng Q."/>
            <person name="Gargeya S."/>
            <person name="Fitzgerald M."/>
            <person name="Haas B."/>
            <person name="Abouelleil A."/>
            <person name="Allen A.W."/>
            <person name="Alvarado L."/>
            <person name="Arachchi H.M."/>
            <person name="Berlin A.M."/>
            <person name="Chapman S.B."/>
            <person name="Gainer-Dewar J."/>
            <person name="Goldberg J."/>
            <person name="Griggs A."/>
            <person name="Gujja S."/>
            <person name="Hansen M."/>
            <person name="Howarth C."/>
            <person name="Imamovic A."/>
            <person name="Ireland A."/>
            <person name="Larimer J."/>
            <person name="McCowan C."/>
            <person name="Murphy C."/>
            <person name="Pearson M."/>
            <person name="Poon T.W."/>
            <person name="Priest M."/>
            <person name="Roberts A."/>
            <person name="Saif S."/>
            <person name="Shea T."/>
            <person name="Sisk P."/>
            <person name="Sykes S."/>
            <person name="Wortman J."/>
            <person name="Nusbaum C."/>
            <person name="Birren B."/>
        </authorList>
    </citation>
    <scope>NUCLEOTIDE SEQUENCE [LARGE SCALE GENOMIC DNA]</scope>
    <source>
        <strain evidence="3">maculatus3</strain>
    </source>
</reference>
<reference evidence="2" key="2">
    <citation type="submission" date="2020-05" db="UniProtKB">
        <authorList>
            <consortium name="EnsemblMetazoa"/>
        </authorList>
    </citation>
    <scope>IDENTIFICATION</scope>
    <source>
        <strain evidence="2">maculatus3</strain>
    </source>
</reference>